<gene>
    <name evidence="6" type="ORF">FJ657_02190</name>
</gene>
<evidence type="ECO:0000256" key="1">
    <source>
        <dbReference type="ARBA" id="ARBA00022598"/>
    </source>
</evidence>
<dbReference type="SUPFAM" id="SSF55931">
    <property type="entry name" value="Glutamine synthetase/guanido kinase"/>
    <property type="match status" value="1"/>
</dbReference>
<evidence type="ECO:0000256" key="3">
    <source>
        <dbReference type="ARBA" id="ARBA00022840"/>
    </source>
</evidence>
<dbReference type="PANTHER" id="PTHR36510:SF1">
    <property type="entry name" value="GLUTAMATE--CYSTEINE LIGASE 2-RELATED"/>
    <property type="match status" value="1"/>
</dbReference>
<evidence type="ECO:0000256" key="5">
    <source>
        <dbReference type="HAMAP-Rule" id="MF_01609"/>
    </source>
</evidence>
<comment type="function">
    <text evidence="5">ATP-dependent carboxylate-amine ligase which exhibits weak glutamate--cysteine ligase activity.</text>
</comment>
<name>A0A506Y6L1_9MICO</name>
<dbReference type="EC" id="6.3.2.2" evidence="5"/>
<keyword evidence="7" id="KW-1185">Reference proteome</keyword>
<organism evidence="6 7">
    <name type="scientific">Schumannella soli</name>
    <dbReference type="NCBI Taxonomy" id="2590779"/>
    <lineage>
        <taxon>Bacteria</taxon>
        <taxon>Bacillati</taxon>
        <taxon>Actinomycetota</taxon>
        <taxon>Actinomycetes</taxon>
        <taxon>Micrococcales</taxon>
        <taxon>Microbacteriaceae</taxon>
        <taxon>Schumannella</taxon>
    </lineage>
</organism>
<evidence type="ECO:0000313" key="6">
    <source>
        <dbReference type="EMBL" id="TPW77513.1"/>
    </source>
</evidence>
<dbReference type="GO" id="GO:0042398">
    <property type="term" value="P:modified amino acid biosynthetic process"/>
    <property type="evidence" value="ECO:0007669"/>
    <property type="project" value="InterPro"/>
</dbReference>
<dbReference type="InterPro" id="IPR014746">
    <property type="entry name" value="Gln_synth/guanido_kin_cat_dom"/>
</dbReference>
<dbReference type="HAMAP" id="MF_01609">
    <property type="entry name" value="Glu_cys_ligase_2"/>
    <property type="match status" value="1"/>
</dbReference>
<comment type="catalytic activity">
    <reaction evidence="4 5">
        <text>L-cysteine + L-glutamate + ATP = gamma-L-glutamyl-L-cysteine + ADP + phosphate + H(+)</text>
        <dbReference type="Rhea" id="RHEA:13285"/>
        <dbReference type="ChEBI" id="CHEBI:15378"/>
        <dbReference type="ChEBI" id="CHEBI:29985"/>
        <dbReference type="ChEBI" id="CHEBI:30616"/>
        <dbReference type="ChEBI" id="CHEBI:35235"/>
        <dbReference type="ChEBI" id="CHEBI:43474"/>
        <dbReference type="ChEBI" id="CHEBI:58173"/>
        <dbReference type="ChEBI" id="CHEBI:456216"/>
        <dbReference type="EC" id="6.3.2.2"/>
    </reaction>
</comment>
<reference evidence="6 7" key="1">
    <citation type="submission" date="2019-06" db="EMBL/GenBank/DDBJ databases">
        <authorList>
            <person name="Li F."/>
        </authorList>
    </citation>
    <scope>NUCLEOTIDE SEQUENCE [LARGE SCALE GENOMIC DNA]</scope>
    <source>
        <strain evidence="6 7">10F1D-1</strain>
    </source>
</reference>
<evidence type="ECO:0000256" key="2">
    <source>
        <dbReference type="ARBA" id="ARBA00022741"/>
    </source>
</evidence>
<dbReference type="NCBIfam" id="TIGR02050">
    <property type="entry name" value="gshA_cyan_rel"/>
    <property type="match status" value="1"/>
</dbReference>
<dbReference type="Proteomes" id="UP000316252">
    <property type="component" value="Unassembled WGS sequence"/>
</dbReference>
<comment type="caution">
    <text evidence="6">The sequence shown here is derived from an EMBL/GenBank/DDBJ whole genome shotgun (WGS) entry which is preliminary data.</text>
</comment>
<dbReference type="PANTHER" id="PTHR36510">
    <property type="entry name" value="GLUTAMATE--CYSTEINE LIGASE 2-RELATED"/>
    <property type="match status" value="1"/>
</dbReference>
<keyword evidence="2 5" id="KW-0547">Nucleotide-binding</keyword>
<comment type="similarity">
    <text evidence="5">Belongs to the glutamate--cysteine ligase type 2 family. YbdK subfamily.</text>
</comment>
<dbReference type="RefSeq" id="WP_141162041.1">
    <property type="nucleotide sequence ID" value="NZ_VHQG01000001.1"/>
</dbReference>
<evidence type="ECO:0000313" key="7">
    <source>
        <dbReference type="Proteomes" id="UP000316252"/>
    </source>
</evidence>
<dbReference type="AlphaFoldDB" id="A0A506Y6L1"/>
<dbReference type="GO" id="GO:0004357">
    <property type="term" value="F:glutamate-cysteine ligase activity"/>
    <property type="evidence" value="ECO:0007669"/>
    <property type="project" value="UniProtKB-EC"/>
</dbReference>
<evidence type="ECO:0000256" key="4">
    <source>
        <dbReference type="ARBA" id="ARBA00048819"/>
    </source>
</evidence>
<dbReference type="EMBL" id="VHQG01000001">
    <property type="protein sequence ID" value="TPW77513.1"/>
    <property type="molecule type" value="Genomic_DNA"/>
</dbReference>
<protein>
    <recommendedName>
        <fullName evidence="5">Putative glutamate--cysteine ligase 2</fullName>
        <ecNumber evidence="5">6.3.2.2</ecNumber>
    </recommendedName>
    <alternativeName>
        <fullName evidence="5">Gamma-glutamylcysteine synthetase 2</fullName>
        <shortName evidence="5">GCS 2</shortName>
        <shortName evidence="5">Gamma-GCS 2</shortName>
    </alternativeName>
</protein>
<dbReference type="GO" id="GO:0005524">
    <property type="term" value="F:ATP binding"/>
    <property type="evidence" value="ECO:0007669"/>
    <property type="project" value="UniProtKB-KW"/>
</dbReference>
<dbReference type="Pfam" id="PF04107">
    <property type="entry name" value="GCS2"/>
    <property type="match status" value="1"/>
</dbReference>
<keyword evidence="3 5" id="KW-0067">ATP-binding</keyword>
<accession>A0A506Y6L1</accession>
<keyword evidence="1 5" id="KW-0436">Ligase</keyword>
<dbReference type="Gene3D" id="3.30.590.20">
    <property type="match status" value="1"/>
</dbReference>
<sequence>MSARSGPRFGIEEEFFLLDRDTGRVVDAGDIGHGVLTRGEAHGEFLRSQIEFSTSICSSLDDARVQLAQHRRAIAARARERGLVLASTGTPFLASSTAEVTADPRYAGIAAAHATLLDDHQVAALHVHVEVPDLEQRVRVANALRDWLPLLRAATANSPLWRGADSGFASWRAILLRRWTTSGCPPVFADADDQRNRTAALVGLGGSRDAATLAWDVRLSPRYPTVELRVADAQLAPADSVALAALTRALVAAADAGADAARDVAGHPTELLEAGSWHSARFGVRGGVVSAVSGSLIPWEAAVEHLRDLLELDSQPGDLIAGWLSGIRLHGTGADRQRAAFAEGGWPAVRDLLESSVAG</sequence>
<dbReference type="InterPro" id="IPR006336">
    <property type="entry name" value="GCS2"/>
</dbReference>
<dbReference type="OrthoDB" id="9769628at2"/>
<dbReference type="InterPro" id="IPR050141">
    <property type="entry name" value="GCL_type2/YbdK_subfam"/>
</dbReference>
<proteinExistence type="inferred from homology"/>
<dbReference type="InterPro" id="IPR011793">
    <property type="entry name" value="YbdK"/>
</dbReference>